<keyword evidence="4" id="KW-1185">Reference proteome</keyword>
<dbReference type="SUPFAM" id="SSF56112">
    <property type="entry name" value="Protein kinase-like (PK-like)"/>
    <property type="match status" value="1"/>
</dbReference>
<sequence length="323" mass="34765">MSGPPHVDYRATSTRPSWPDLPTALHEALILALGTEIVAVAPSVRSGFTGGFAAPAQLADNRRAFIKAAPAHLHAHTAYQREAEVVPHLPATANAPRIITSTHAGDWFAVVSEFVEGRMPGAPWTAADFAVVTARCEAMAEAFAVSPLDGLTSFLSDVGDVLEVPGQIARGERELPTRLQPWVPSILPELAELAAPATELLAATTAAHGDLRPDNLLIDQAGACWTVDWNWLALGPRWIDWVGLLPMAQHHGIDTATAVRRSPLTADVPAEELDCFAAVVAAYMLKYPNLPPPPGTTAALREHQRFAAWTFLDWLAVRRGWTT</sequence>
<keyword evidence="3" id="KW-0808">Transferase</keyword>
<proteinExistence type="predicted"/>
<reference evidence="3 4" key="1">
    <citation type="submission" date="2020-05" db="EMBL/GenBank/DDBJ databases">
        <title>Genome sequence of Kribbella sandramycini ATCC 39419.</title>
        <authorList>
            <person name="Maclea K.S."/>
            <person name="Fair J.L."/>
        </authorList>
    </citation>
    <scope>NUCLEOTIDE SEQUENCE [LARGE SCALE GENOMIC DNA]</scope>
    <source>
        <strain evidence="3 4">ATCC 39419</strain>
    </source>
</reference>
<dbReference type="GO" id="GO:0016301">
    <property type="term" value="F:kinase activity"/>
    <property type="evidence" value="ECO:0007669"/>
    <property type="project" value="UniProtKB-KW"/>
</dbReference>
<gene>
    <name evidence="2" type="ORF">HNR71_004552</name>
    <name evidence="3" type="ORF">HPO96_13385</name>
</gene>
<dbReference type="Pfam" id="PF01636">
    <property type="entry name" value="APH"/>
    <property type="match status" value="1"/>
</dbReference>
<comment type="caution">
    <text evidence="3">The sequence shown here is derived from an EMBL/GenBank/DDBJ whole genome shotgun (WGS) entry which is preliminary data.</text>
</comment>
<organism evidence="3 4">
    <name type="scientific">Kribbella sandramycini</name>
    <dbReference type="NCBI Taxonomy" id="60450"/>
    <lineage>
        <taxon>Bacteria</taxon>
        <taxon>Bacillati</taxon>
        <taxon>Actinomycetota</taxon>
        <taxon>Actinomycetes</taxon>
        <taxon>Propionibacteriales</taxon>
        <taxon>Kribbellaceae</taxon>
        <taxon>Kribbella</taxon>
    </lineage>
</organism>
<name>A0A7Y4P0N3_9ACTN</name>
<protein>
    <submittedName>
        <fullName evidence="2 3">Phosphotransferase</fullName>
    </submittedName>
</protein>
<dbReference type="InterPro" id="IPR002575">
    <property type="entry name" value="Aminoglycoside_PTrfase"/>
</dbReference>
<evidence type="ECO:0000313" key="2">
    <source>
        <dbReference type="EMBL" id="MBB6568915.1"/>
    </source>
</evidence>
<evidence type="ECO:0000313" key="4">
    <source>
        <dbReference type="Proteomes" id="UP000534306"/>
    </source>
</evidence>
<dbReference type="InterPro" id="IPR011009">
    <property type="entry name" value="Kinase-like_dom_sf"/>
</dbReference>
<reference evidence="2 5" key="2">
    <citation type="submission" date="2020-08" db="EMBL/GenBank/DDBJ databases">
        <title>Sequencing the genomes of 1000 actinobacteria strains.</title>
        <authorList>
            <person name="Klenk H.-P."/>
        </authorList>
    </citation>
    <scope>NUCLEOTIDE SEQUENCE [LARGE SCALE GENOMIC DNA]</scope>
    <source>
        <strain evidence="2 5">DSM 15626</strain>
    </source>
</reference>
<dbReference type="EMBL" id="JACHKF010000001">
    <property type="protein sequence ID" value="MBB6568915.1"/>
    <property type="molecule type" value="Genomic_DNA"/>
</dbReference>
<feature type="domain" description="Aminoglycoside phosphotransferase" evidence="1">
    <location>
        <begin position="60"/>
        <end position="245"/>
    </location>
</feature>
<dbReference type="AlphaFoldDB" id="A0A7Y4P0N3"/>
<dbReference type="Proteomes" id="UP000534306">
    <property type="component" value="Unassembled WGS sequence"/>
</dbReference>
<keyword evidence="2" id="KW-0418">Kinase</keyword>
<dbReference type="RefSeq" id="WP_171673672.1">
    <property type="nucleotide sequence ID" value="NZ_BAAAGT010000013.1"/>
</dbReference>
<dbReference type="EMBL" id="JABJRC010000002">
    <property type="protein sequence ID" value="NOL41239.1"/>
    <property type="molecule type" value="Genomic_DNA"/>
</dbReference>
<accession>A0A7Y4P0N3</accession>
<evidence type="ECO:0000313" key="3">
    <source>
        <dbReference type="EMBL" id="NOL41239.1"/>
    </source>
</evidence>
<evidence type="ECO:0000313" key="5">
    <source>
        <dbReference type="Proteomes" id="UP000553957"/>
    </source>
</evidence>
<evidence type="ECO:0000259" key="1">
    <source>
        <dbReference type="Pfam" id="PF01636"/>
    </source>
</evidence>
<dbReference type="Gene3D" id="3.90.1200.10">
    <property type="match status" value="1"/>
</dbReference>
<dbReference type="Proteomes" id="UP000553957">
    <property type="component" value="Unassembled WGS sequence"/>
</dbReference>